<dbReference type="AlphaFoldDB" id="A0A7E4ZZ08"/>
<sequence>MTFHCLPDQSSHCITFSRGTESFAVFNPQGVTKPPIICWLFVSFDGDEGRNNDERECCWYWQVREQTPQAYPFQLFRSLFLIQSLPVIALLEVIAQIFVFGHLTFCLLIRAAAANPIME</sequence>
<evidence type="ECO:0000313" key="2">
    <source>
        <dbReference type="Proteomes" id="UP000492821"/>
    </source>
</evidence>
<keyword evidence="1" id="KW-0472">Membrane</keyword>
<dbReference type="Proteomes" id="UP000492821">
    <property type="component" value="Unassembled WGS sequence"/>
</dbReference>
<protein>
    <submittedName>
        <fullName evidence="3">CUB domain-containing protein</fullName>
    </submittedName>
</protein>
<keyword evidence="1" id="KW-0812">Transmembrane</keyword>
<organism evidence="2 3">
    <name type="scientific">Panagrellus redivivus</name>
    <name type="common">Microworm</name>
    <dbReference type="NCBI Taxonomy" id="6233"/>
    <lineage>
        <taxon>Eukaryota</taxon>
        <taxon>Metazoa</taxon>
        <taxon>Ecdysozoa</taxon>
        <taxon>Nematoda</taxon>
        <taxon>Chromadorea</taxon>
        <taxon>Rhabditida</taxon>
        <taxon>Tylenchina</taxon>
        <taxon>Panagrolaimomorpha</taxon>
        <taxon>Panagrolaimoidea</taxon>
        <taxon>Panagrolaimidae</taxon>
        <taxon>Panagrellus</taxon>
    </lineage>
</organism>
<keyword evidence="2" id="KW-1185">Reference proteome</keyword>
<name>A0A7E4ZZ08_PANRE</name>
<dbReference type="WBParaSite" id="Pan_g3958.t1">
    <property type="protein sequence ID" value="Pan_g3958.t1"/>
    <property type="gene ID" value="Pan_g3958"/>
</dbReference>
<feature type="transmembrane region" description="Helical" evidence="1">
    <location>
        <begin position="87"/>
        <end position="109"/>
    </location>
</feature>
<accession>A0A7E4ZZ08</accession>
<evidence type="ECO:0000313" key="3">
    <source>
        <dbReference type="WBParaSite" id="Pan_g3958.t1"/>
    </source>
</evidence>
<reference evidence="3" key="2">
    <citation type="submission" date="2020-10" db="UniProtKB">
        <authorList>
            <consortium name="WormBaseParasite"/>
        </authorList>
    </citation>
    <scope>IDENTIFICATION</scope>
</reference>
<evidence type="ECO:0000256" key="1">
    <source>
        <dbReference type="SAM" id="Phobius"/>
    </source>
</evidence>
<reference evidence="2" key="1">
    <citation type="journal article" date="2013" name="Genetics">
        <title>The draft genome and transcriptome of Panagrellus redivivus are shaped by the harsh demands of a free-living lifestyle.</title>
        <authorList>
            <person name="Srinivasan J."/>
            <person name="Dillman A.R."/>
            <person name="Macchietto M.G."/>
            <person name="Heikkinen L."/>
            <person name="Lakso M."/>
            <person name="Fracchia K.M."/>
            <person name="Antoshechkin I."/>
            <person name="Mortazavi A."/>
            <person name="Wong G."/>
            <person name="Sternberg P.W."/>
        </authorList>
    </citation>
    <scope>NUCLEOTIDE SEQUENCE [LARGE SCALE GENOMIC DNA]</scope>
    <source>
        <strain evidence="2">MT8872</strain>
    </source>
</reference>
<keyword evidence="1" id="KW-1133">Transmembrane helix</keyword>
<proteinExistence type="predicted"/>